<keyword evidence="2" id="KW-0472">Membrane</keyword>
<reference evidence="5 6" key="1">
    <citation type="submission" date="2019-06" db="EMBL/GenBank/DDBJ databases">
        <title>Spirosoma utsteinense sp. nov. isolated from Antarctic ice-free soils.</title>
        <authorList>
            <person name="Tahon G."/>
        </authorList>
    </citation>
    <scope>NUCLEOTIDE SEQUENCE [LARGE SCALE GENOMIC DNA]</scope>
    <source>
        <strain evidence="5 6">LMG 31447</strain>
    </source>
</reference>
<feature type="region of interest" description="Disordered" evidence="3">
    <location>
        <begin position="396"/>
        <end position="416"/>
    </location>
</feature>
<dbReference type="Pfam" id="PF01103">
    <property type="entry name" value="Omp85"/>
    <property type="match status" value="1"/>
</dbReference>
<feature type="region of interest" description="Disordered" evidence="3">
    <location>
        <begin position="108"/>
        <end position="127"/>
    </location>
</feature>
<dbReference type="RefSeq" id="WP_186738027.1">
    <property type="nucleotide sequence ID" value="NZ_VFIA01000014.1"/>
</dbReference>
<evidence type="ECO:0000313" key="6">
    <source>
        <dbReference type="Proteomes" id="UP000700732"/>
    </source>
</evidence>
<name>A0ABR6W6R1_9BACT</name>
<protein>
    <recommendedName>
        <fullName evidence="4">Bacterial surface antigen (D15) domain-containing protein</fullName>
    </recommendedName>
</protein>
<comment type="subcellular location">
    <subcellularLocation>
        <location evidence="1">Membrane</location>
    </subcellularLocation>
</comment>
<evidence type="ECO:0000256" key="1">
    <source>
        <dbReference type="ARBA" id="ARBA00004370"/>
    </source>
</evidence>
<dbReference type="InterPro" id="IPR029052">
    <property type="entry name" value="Metallo-depent_PP-like"/>
</dbReference>
<proteinExistence type="predicted"/>
<accession>A0ABR6W6R1</accession>
<evidence type="ECO:0000256" key="3">
    <source>
        <dbReference type="SAM" id="MobiDB-lite"/>
    </source>
</evidence>
<dbReference type="InterPro" id="IPR000184">
    <property type="entry name" value="Bac_surfAg_D15"/>
</dbReference>
<keyword evidence="6" id="KW-1185">Reference proteome</keyword>
<comment type="caution">
    <text evidence="5">The sequence shown here is derived from an EMBL/GenBank/DDBJ whole genome shotgun (WGS) entry which is preliminary data.</text>
</comment>
<evidence type="ECO:0000256" key="2">
    <source>
        <dbReference type="ARBA" id="ARBA00023136"/>
    </source>
</evidence>
<evidence type="ECO:0000313" key="5">
    <source>
        <dbReference type="EMBL" id="MBC3792249.1"/>
    </source>
</evidence>
<feature type="domain" description="Bacterial surface antigen (D15)" evidence="4">
    <location>
        <begin position="994"/>
        <end position="1210"/>
    </location>
</feature>
<evidence type="ECO:0000259" key="4">
    <source>
        <dbReference type="Pfam" id="PF01103"/>
    </source>
</evidence>
<gene>
    <name evidence="5" type="ORF">FH603_2759</name>
</gene>
<organism evidence="5 6">
    <name type="scientific">Spirosoma utsteinense</name>
    <dbReference type="NCBI Taxonomy" id="2585773"/>
    <lineage>
        <taxon>Bacteria</taxon>
        <taxon>Pseudomonadati</taxon>
        <taxon>Bacteroidota</taxon>
        <taxon>Cytophagia</taxon>
        <taxon>Cytophagales</taxon>
        <taxon>Cytophagaceae</taxon>
        <taxon>Spirosoma</taxon>
    </lineage>
</organism>
<dbReference type="SUPFAM" id="SSF56300">
    <property type="entry name" value="Metallo-dependent phosphatases"/>
    <property type="match status" value="1"/>
</dbReference>
<dbReference type="EMBL" id="VFIA01000014">
    <property type="protein sequence ID" value="MBC3792249.1"/>
    <property type="molecule type" value="Genomic_DNA"/>
</dbReference>
<dbReference type="Proteomes" id="UP000700732">
    <property type="component" value="Unassembled WGS sequence"/>
</dbReference>
<dbReference type="Gene3D" id="3.60.21.10">
    <property type="match status" value="1"/>
</dbReference>
<sequence length="1239" mass="138686">MKIALTTSYWLVWLVSSLGGMRAVSAQSVPADSIRHRLILIGDAGRLRQGKNPVVDAVRMRYDFSNSRTTLLYLGDNVYPHGLSDETSPDYDSLAAILNYQVPPGLARPGLVRPDQSRPGGNSQPSQVLFIPGNHDWDKGGPDGWARIKQQGRWLDSLKVPSIRLLPAGGCPGPEEIHLSDKLVLVIIDTQWWLHPYEKPGRSTAAGSNSDCACQTEDELITRLTDIAYRNKGKGIVLATHHPFRSYGIHGGYYTLKQHIFPLTEFSSKLYVPLPVIGSLYPLIRGVFGNIQDLPNPTYKHMVKVMEAAVALAPNVVFVSGHDHALQHIVDGPRNYIVSGSGINRERVKNGKLARFVSGEWGYVVLDEMRDGTVKATYFTVDERAEPTEVYTTPLFTLPPADDRKQSRSGPPAWPDHVRIPIASGYDSVGRVQRVLLGTNYRTEWATPVTLPVFDLTRTQGGFTILQRGGGQQTKSLRLADTSGREWVLRSVQKDPANALPEALRETIAKDVLQDQISAGYPFAPLAVPVLAAALGIPHANPRLVFVPNDPALGIYQADFGNTVCLFEERSPGEGKSISTDKVIDALEKDNDNRIDQRAFLRARMLDLLIGDWDRHEDQWRWGNRKTATGKEFYAIPRDRDQVFFRTNGLLPAIASLPWLQPKFQGFTNKLANVNGFMFNGRYVDRLFLNGLTVQDWMAEITALRDSVTDDVLEQAIRQLPDTLRPQSGKKLLQTLKIRRGWLLDKGLEYYRFISRSVDIPGSDKTELFRIEHLDDDHLAISVFKVAKNGSVAQRLYRRVFDASVTHEVRLYGQKGDDRFEVSGRSSAITVRLIGGKGADVFSVDGSPRKPIIYDLSTEANILPGPHQAQLRLSADKAVNQYDPHAFRYNRVAPLATAGYNLDDGILLGAGVQWTKQGFRKQPYAAMNRLLISRALATEAMSIKYDGIFTDLIGKNDLWINALSKAPDNVTNFFGAGNESVYDRNRRIRYYRTRYNLITLSTMLKRSLGAHMEGSIGPVFQHFVLHEEENNGRFINDYLRQLDNPADFKQRENYGGLQAGLVIDNRNRPVQPSRGFYWNTTLLGLQGFSEQSNQFTQLRSELAIYTSFSQAARFVLVNRLGGGITYGNPAFYQLLYLGGQDNLRGFRTYRFAGNHLIYYNLEARIKLFDFQSFLFPGSVGLLAFNDLGRVWLRGENSRTWHDGYGAGLYVTPASLLVLTATAGFSTEGVLPYVSLGFRF</sequence>
<dbReference type="Gene3D" id="2.40.160.50">
    <property type="entry name" value="membrane protein fhac: a member of the omp85/tpsb transporter family"/>
    <property type="match status" value="1"/>
</dbReference>